<accession>A0A0R3PND3</accession>
<dbReference type="AlphaFoldDB" id="A0A0R3PND3"/>
<dbReference type="WBParaSite" id="ACOC_0000654801-mRNA-1">
    <property type="protein sequence ID" value="ACOC_0000654801-mRNA-1"/>
    <property type="gene ID" value="ACOC_0000654801"/>
</dbReference>
<feature type="region of interest" description="Disordered" evidence="1">
    <location>
        <begin position="307"/>
        <end position="366"/>
    </location>
</feature>
<reference evidence="2" key="1">
    <citation type="submission" date="2017-02" db="UniProtKB">
        <authorList>
            <consortium name="WormBaseParasite"/>
        </authorList>
    </citation>
    <scope>IDENTIFICATION</scope>
</reference>
<dbReference type="OMA" id="EHRWIPV"/>
<feature type="compositionally biased region" description="Basic and acidic residues" evidence="1">
    <location>
        <begin position="66"/>
        <end position="82"/>
    </location>
</feature>
<sequence length="382" mass="43836">LSYGGPSGDKDYSEEQFANPTTLAETRTISASEAELSHIKDSLVVIWPPPSDETSRSQSVIPKTMTDPDRIDEYRRQKNMEEEAIRRHEEEKLASMTKQMRAMEIQQQRLYEQQNAVDSPVLFIDNDLTTSFEHQPLEDGRRSSALDEGSSSNDSYQQDFSKEFSRMRVYETAPISVVSDERSNRDSAPPRSTWKRTYTVEKPREVAKNEILTSGQLLEKDQYHVDILKRRAAFVEKPEKEPEIMRTGRRWQPPPDKPYVWPSFPRAVSVDLEFAQNDYNQVTSPSADNAEHRWIPVVNDPGYKREEKNFTPMNSPPSSPIRGSGTGPLDEAAKRQIRYVIQPSPDGSHRPKPAFRKERRAPSGGFYPHAPNAIKVLQYYFL</sequence>
<evidence type="ECO:0000313" key="2">
    <source>
        <dbReference type="WBParaSite" id="ACOC_0000654801-mRNA-1"/>
    </source>
</evidence>
<feature type="compositionally biased region" description="Basic and acidic residues" evidence="1">
    <location>
        <begin position="135"/>
        <end position="145"/>
    </location>
</feature>
<organism evidence="2">
    <name type="scientific">Angiostrongylus costaricensis</name>
    <name type="common">Nematode worm</name>
    <dbReference type="NCBI Taxonomy" id="334426"/>
    <lineage>
        <taxon>Eukaryota</taxon>
        <taxon>Metazoa</taxon>
        <taxon>Ecdysozoa</taxon>
        <taxon>Nematoda</taxon>
        <taxon>Chromadorea</taxon>
        <taxon>Rhabditida</taxon>
        <taxon>Rhabditina</taxon>
        <taxon>Rhabditomorpha</taxon>
        <taxon>Strongyloidea</taxon>
        <taxon>Metastrongylidae</taxon>
        <taxon>Angiostrongylus</taxon>
    </lineage>
</organism>
<feature type="region of interest" description="Disordered" evidence="1">
    <location>
        <begin position="1"/>
        <end position="23"/>
    </location>
</feature>
<protein>
    <submittedName>
        <fullName evidence="2">AKAP2_C domain-containing protein</fullName>
    </submittedName>
</protein>
<proteinExistence type="predicted"/>
<feature type="compositionally biased region" description="Polar residues" evidence="1">
    <location>
        <begin position="149"/>
        <end position="158"/>
    </location>
</feature>
<feature type="region of interest" description="Disordered" evidence="1">
    <location>
        <begin position="133"/>
        <end position="158"/>
    </location>
</feature>
<evidence type="ECO:0000256" key="1">
    <source>
        <dbReference type="SAM" id="MobiDB-lite"/>
    </source>
</evidence>
<feature type="compositionally biased region" description="Basic residues" evidence="1">
    <location>
        <begin position="350"/>
        <end position="359"/>
    </location>
</feature>
<feature type="region of interest" description="Disordered" evidence="1">
    <location>
        <begin position="49"/>
        <end position="82"/>
    </location>
</feature>
<name>A0A0R3PND3_ANGCS</name>